<keyword evidence="2" id="KW-0812">Transmembrane</keyword>
<reference evidence="8 9" key="1">
    <citation type="submission" date="2017-04" db="EMBL/GenBank/DDBJ databases">
        <title>Complete genome sequence of the Campylobacter cuniculorum type strain LMG24588.</title>
        <authorList>
            <person name="Miller W.G."/>
            <person name="Yee E."/>
            <person name="Revez J."/>
            <person name="Bono J.L."/>
            <person name="Rossi M."/>
        </authorList>
    </citation>
    <scope>NUCLEOTIDE SEQUENCE [LARGE SCALE GENOMIC DNA]</scope>
    <source>
        <strain evidence="8 9">LMG 24588</strain>
    </source>
</reference>
<dbReference type="PANTHER" id="PTHR30071:SF1">
    <property type="entry name" value="CYTOCHROME B_B6 PROTEIN-RELATED"/>
    <property type="match status" value="1"/>
</dbReference>
<accession>A0A1W6BXQ8</accession>
<dbReference type="GO" id="GO:0005886">
    <property type="term" value="C:plasma membrane"/>
    <property type="evidence" value="ECO:0007669"/>
    <property type="project" value="TreeGrafter"/>
</dbReference>
<dbReference type="eggNOG" id="COG0755">
    <property type="taxonomic scope" value="Bacteria"/>
</dbReference>
<dbReference type="InterPro" id="IPR045062">
    <property type="entry name" value="Cyt_c_biogenesis_CcsA/CcmC"/>
</dbReference>
<dbReference type="STRING" id="1121267.CCUN_1256"/>
<dbReference type="EMBL" id="CP020867">
    <property type="protein sequence ID" value="ARJ56848.1"/>
    <property type="molecule type" value="Genomic_DNA"/>
</dbReference>
<evidence type="ECO:0000256" key="3">
    <source>
        <dbReference type="ARBA" id="ARBA00022748"/>
    </source>
</evidence>
<gene>
    <name evidence="8" type="primary">ccsBA</name>
    <name evidence="8" type="ORF">CCUN_1256</name>
</gene>
<name>A0A1W6BXQ8_9BACT</name>
<dbReference type="RefSeq" id="WP_027305395.1">
    <property type="nucleotide sequence ID" value="NZ_CP020867.1"/>
</dbReference>
<dbReference type="PROSITE" id="PS51257">
    <property type="entry name" value="PROKAR_LIPOPROTEIN"/>
    <property type="match status" value="1"/>
</dbReference>
<keyword evidence="5" id="KW-0472">Membrane</keyword>
<evidence type="ECO:0000259" key="6">
    <source>
        <dbReference type="Pfam" id="PF01578"/>
    </source>
</evidence>
<dbReference type="AlphaFoldDB" id="A0A1W6BXQ8"/>
<evidence type="ECO:0000256" key="5">
    <source>
        <dbReference type="ARBA" id="ARBA00023136"/>
    </source>
</evidence>
<dbReference type="PANTHER" id="PTHR30071">
    <property type="entry name" value="HEME EXPORTER PROTEIN C"/>
    <property type="match status" value="1"/>
</dbReference>
<evidence type="ECO:0000256" key="2">
    <source>
        <dbReference type="ARBA" id="ARBA00022692"/>
    </source>
</evidence>
<dbReference type="Proteomes" id="UP000192902">
    <property type="component" value="Chromosome"/>
</dbReference>
<dbReference type="OrthoDB" id="9814290at2"/>
<dbReference type="GO" id="GO:0017004">
    <property type="term" value="P:cytochrome complex assembly"/>
    <property type="evidence" value="ECO:0007669"/>
    <property type="project" value="UniProtKB-KW"/>
</dbReference>
<evidence type="ECO:0000256" key="1">
    <source>
        <dbReference type="ARBA" id="ARBA00004141"/>
    </source>
</evidence>
<comment type="subcellular location">
    <subcellularLocation>
        <location evidence="1">Membrane</location>
        <topology evidence="1">Multi-pass membrane protein</topology>
    </subcellularLocation>
</comment>
<dbReference type="InterPro" id="IPR007816">
    <property type="entry name" value="ResB-like_domain"/>
</dbReference>
<evidence type="ECO:0000256" key="4">
    <source>
        <dbReference type="ARBA" id="ARBA00022989"/>
    </source>
</evidence>
<keyword evidence="3" id="KW-0201">Cytochrome c-type biogenesis</keyword>
<evidence type="ECO:0000259" key="7">
    <source>
        <dbReference type="Pfam" id="PF05140"/>
    </source>
</evidence>
<feature type="domain" description="Cytochrome c assembly protein" evidence="6">
    <location>
        <begin position="839"/>
        <end position="1045"/>
    </location>
</feature>
<dbReference type="InterPro" id="IPR002541">
    <property type="entry name" value="Cyt_c_assembly"/>
</dbReference>
<sequence length="1083" mass="123767">MKSIVKSIGDLRISIVLFLLFALACALATFIESAYKTPTAWAMVYGTAWFGYIQLLLGINLLCGMFRYKMFGLKKLPLMIFHFSFLLILLGAAMTRYGGFEGFINIRENESSSLVESSKSFLRISAVKDGELYSVAMDKDIAVLPFVNSFDLSLNLGNDKAQLKYKDLILDANYAFNEDQNGEALLVLMLSQNGQQGEEIEFKKGEIKKINGVNFAFLNDETQTKIKAPFVKINENLELSSSEDLKFLSMQDGVNSLLKANEKADSKQRRLYELKDLNFVVKFVSLHAKESIEGKNRPQDENFWLWFKASWLELMRTLLISSFGEPQNWKNSTLLNLKDFAMSTSYQPLELKGQNALKLELSYKDEKQDFYIFEYSKPVSIVLGGQKFFISWNISYRELPFEIYLKDFVLDRYPGSMSAASYASEVIVKNKDKEFNYRIFMNNVLDYEGYRFYQSSYDQDELGTRLSVNKDPGKIPTYIGYFLLCLGMFLNFLNPHSRFRTLAQLINKDALKNTAGFVLGVFLLFGSSQALAHTDSLPQINPEHSKKLSTLILQKNGGRMVPFDTMAKEVLEKLYKNMSYKGQDANAIMLSMMVGIENWQKEPIILMPKNQAVRDEIAKILGVESKDYISYIDFFDVEKQQYKLQKYVENANRKNPNARGVFDKELLNLDDRANIVNLVFSGELFRFIPVQNDKNNTWLAPFSAIENLKGQEKEIVFSLIQNYFNAVDEALKSKDWTKADSALELIKEYQNKVGYELIPSQTKIKTEIFINHAQIFVKLTSVYLLAGFLLFVLVLAKMLNPKLKINLIFKSVYIFNIVVFLIHTLGLCLRAYLADHAPWSNAYESMVYISWALALSGIFFSRKSPLALSLTSILAGIVLFVAHLGEMNPQITNLMPVLNSHWLSIHVSVITASYGFLGLCALLGIFVLILMCFLTREGKYNENILRNITEATRINEMAMILGLCLLTIGNFLGAIWANESWGRYWSWDSKETWALISILIYAAILHIRMIPKYSNQFNFALSSMFAYWSIIMTYFGVNYFLVGMHSYAAGEAAQIPSYVYWSFIIMVFLGVLARRKSQFVGRL</sequence>
<proteinExistence type="predicted"/>
<dbReference type="eggNOG" id="COG1333">
    <property type="taxonomic scope" value="Bacteria"/>
</dbReference>
<keyword evidence="4" id="KW-1133">Transmembrane helix</keyword>
<dbReference type="Pfam" id="PF05140">
    <property type="entry name" value="ResB"/>
    <property type="match status" value="1"/>
</dbReference>
<dbReference type="Pfam" id="PF01578">
    <property type="entry name" value="Cytochrom_C_asm"/>
    <property type="match status" value="1"/>
</dbReference>
<protein>
    <submittedName>
        <fullName evidence="8">Cytochrome c synthetase</fullName>
    </submittedName>
</protein>
<feature type="domain" description="ResB-like" evidence="7">
    <location>
        <begin position="396"/>
        <end position="460"/>
    </location>
</feature>
<dbReference type="KEGG" id="ccun:CCUN_1256"/>
<evidence type="ECO:0000313" key="9">
    <source>
        <dbReference type="Proteomes" id="UP000192902"/>
    </source>
</evidence>
<dbReference type="GO" id="GO:0020037">
    <property type="term" value="F:heme binding"/>
    <property type="evidence" value="ECO:0007669"/>
    <property type="project" value="InterPro"/>
</dbReference>
<organism evidence="8 9">
    <name type="scientific">Campylobacter cuniculorum DSM 23162 = LMG 24588</name>
    <dbReference type="NCBI Taxonomy" id="1121267"/>
    <lineage>
        <taxon>Bacteria</taxon>
        <taxon>Pseudomonadati</taxon>
        <taxon>Campylobacterota</taxon>
        <taxon>Epsilonproteobacteria</taxon>
        <taxon>Campylobacterales</taxon>
        <taxon>Campylobacteraceae</taxon>
        <taxon>Campylobacter</taxon>
    </lineage>
</organism>
<evidence type="ECO:0000313" key="8">
    <source>
        <dbReference type="EMBL" id="ARJ56848.1"/>
    </source>
</evidence>